<evidence type="ECO:0000256" key="1">
    <source>
        <dbReference type="SAM" id="MobiDB-lite"/>
    </source>
</evidence>
<dbReference type="Proteomes" id="UP001605036">
    <property type="component" value="Unassembled WGS sequence"/>
</dbReference>
<organism evidence="2 3">
    <name type="scientific">Riccia fluitans</name>
    <dbReference type="NCBI Taxonomy" id="41844"/>
    <lineage>
        <taxon>Eukaryota</taxon>
        <taxon>Viridiplantae</taxon>
        <taxon>Streptophyta</taxon>
        <taxon>Embryophyta</taxon>
        <taxon>Marchantiophyta</taxon>
        <taxon>Marchantiopsida</taxon>
        <taxon>Marchantiidae</taxon>
        <taxon>Marchantiales</taxon>
        <taxon>Ricciaceae</taxon>
        <taxon>Riccia</taxon>
    </lineage>
</organism>
<proteinExistence type="predicted"/>
<name>A0ABD1YJ28_9MARC</name>
<accession>A0ABD1YJ28</accession>
<feature type="region of interest" description="Disordered" evidence="1">
    <location>
        <begin position="1"/>
        <end position="26"/>
    </location>
</feature>
<gene>
    <name evidence="2" type="ORF">R1flu_014290</name>
</gene>
<keyword evidence="3" id="KW-1185">Reference proteome</keyword>
<evidence type="ECO:0000313" key="3">
    <source>
        <dbReference type="Proteomes" id="UP001605036"/>
    </source>
</evidence>
<dbReference type="EMBL" id="JBHFFA010000004">
    <property type="protein sequence ID" value="KAL2629604.1"/>
    <property type="molecule type" value="Genomic_DNA"/>
</dbReference>
<evidence type="ECO:0000313" key="2">
    <source>
        <dbReference type="EMBL" id="KAL2629604.1"/>
    </source>
</evidence>
<dbReference type="AlphaFoldDB" id="A0ABD1YJ28"/>
<sequence>MQTSDLRNDTEEKTLLNHGTEGRSSELTQGHEDLRWIFKEKLWTLGGSWILAVLHRDSLSRCKLVESNVLRVIERSLGLESAAIGPEVFFFPLSLTSEVSGEKEAVLSLELYHALQEKCSHPSFNLGHHML</sequence>
<reference evidence="2 3" key="1">
    <citation type="submission" date="2024-09" db="EMBL/GenBank/DDBJ databases">
        <title>Chromosome-scale assembly of Riccia fluitans.</title>
        <authorList>
            <person name="Paukszto L."/>
            <person name="Sawicki J."/>
            <person name="Karawczyk K."/>
            <person name="Piernik-Szablinska J."/>
            <person name="Szczecinska M."/>
            <person name="Mazdziarz M."/>
        </authorList>
    </citation>
    <scope>NUCLEOTIDE SEQUENCE [LARGE SCALE GENOMIC DNA]</scope>
    <source>
        <strain evidence="2">Rf_01</strain>
        <tissue evidence="2">Aerial parts of the thallus</tissue>
    </source>
</reference>
<comment type="caution">
    <text evidence="2">The sequence shown here is derived from an EMBL/GenBank/DDBJ whole genome shotgun (WGS) entry which is preliminary data.</text>
</comment>
<protein>
    <submittedName>
        <fullName evidence="2">Uncharacterized protein</fullName>
    </submittedName>
</protein>